<protein>
    <recommendedName>
        <fullName evidence="1">Methyltransferase FkbM domain-containing protein</fullName>
    </recommendedName>
</protein>
<name>A0A9P1N7F4_9PELO</name>
<evidence type="ECO:0000259" key="1">
    <source>
        <dbReference type="Pfam" id="PF05050"/>
    </source>
</evidence>
<reference evidence="2" key="1">
    <citation type="submission" date="2022-11" db="EMBL/GenBank/DDBJ databases">
        <authorList>
            <person name="Kikuchi T."/>
        </authorList>
    </citation>
    <scope>NUCLEOTIDE SEQUENCE</scope>
    <source>
        <strain evidence="2">PS1010</strain>
    </source>
</reference>
<comment type="caution">
    <text evidence="2">The sequence shown here is derived from an EMBL/GenBank/DDBJ whole genome shotgun (WGS) entry which is preliminary data.</text>
</comment>
<sequence length="254" mass="30283">MLNRRNSSKLVVYTIFFLLIKLLFKGSIVKIPNNIQILENSADCVQIKLERLFDDDYWELIYQQLNCSIISLGIGKDVKAEKKMKYNMPECLFYGADPIEEDNKELFEPIGDFYNMAVGDKNGSFRSYVLEDIYRYQEVTTVDLVTFINQKVQQKIIDQMMIDIEHAEYKILNFFGKNEELERNDIYVCQINIEIHKPESFEDRIIFSRFLEKNFKSKQWIFINSEIHPILKHIRLFMINGRNPECIRRYLLKS</sequence>
<evidence type="ECO:0000313" key="2">
    <source>
        <dbReference type="EMBL" id="CAI5450866.1"/>
    </source>
</evidence>
<dbReference type="Proteomes" id="UP001152747">
    <property type="component" value="Unassembled WGS sequence"/>
</dbReference>
<dbReference type="AlphaFoldDB" id="A0A9P1N7F4"/>
<organism evidence="2 3">
    <name type="scientific">Caenorhabditis angaria</name>
    <dbReference type="NCBI Taxonomy" id="860376"/>
    <lineage>
        <taxon>Eukaryota</taxon>
        <taxon>Metazoa</taxon>
        <taxon>Ecdysozoa</taxon>
        <taxon>Nematoda</taxon>
        <taxon>Chromadorea</taxon>
        <taxon>Rhabditida</taxon>
        <taxon>Rhabditina</taxon>
        <taxon>Rhabditomorpha</taxon>
        <taxon>Rhabditoidea</taxon>
        <taxon>Rhabditidae</taxon>
        <taxon>Peloderinae</taxon>
        <taxon>Caenorhabditis</taxon>
    </lineage>
</organism>
<evidence type="ECO:0000313" key="3">
    <source>
        <dbReference type="Proteomes" id="UP001152747"/>
    </source>
</evidence>
<dbReference type="PANTHER" id="PTHR22989:SF10">
    <property type="entry name" value="METHYLTRANSFERASE FKBM DOMAIN-CONTAINING PROTEIN"/>
    <property type="match status" value="1"/>
</dbReference>
<dbReference type="OrthoDB" id="10006218at2759"/>
<accession>A0A9P1N7F4</accession>
<dbReference type="EMBL" id="CANHGI010000005">
    <property type="protein sequence ID" value="CAI5450866.1"/>
    <property type="molecule type" value="Genomic_DNA"/>
</dbReference>
<gene>
    <name evidence="2" type="ORF">CAMP_LOCUS13503</name>
</gene>
<dbReference type="InterPro" id="IPR006342">
    <property type="entry name" value="FkbM_mtfrase"/>
</dbReference>
<dbReference type="PANTHER" id="PTHR22989">
    <property type="entry name" value="UNCHARACTERIZED DUF13 C.ELEGANS"/>
    <property type="match status" value="1"/>
</dbReference>
<keyword evidence="3" id="KW-1185">Reference proteome</keyword>
<proteinExistence type="predicted"/>
<dbReference type="Pfam" id="PF05050">
    <property type="entry name" value="Methyltransf_21"/>
    <property type="match status" value="1"/>
</dbReference>
<feature type="domain" description="Methyltransferase FkbM" evidence="1">
    <location>
        <begin position="60"/>
        <end position="222"/>
    </location>
</feature>